<evidence type="ECO:0000313" key="6">
    <source>
        <dbReference type="EMBL" id="WYY06154.1"/>
    </source>
</evidence>
<evidence type="ECO:0000313" key="7">
    <source>
        <dbReference type="Proteomes" id="UP001479933"/>
    </source>
</evidence>
<evidence type="ECO:0000256" key="2">
    <source>
        <dbReference type="ARBA" id="ARBA00022857"/>
    </source>
</evidence>
<feature type="domain" description="NADP-dependent oxidoreductase" evidence="5">
    <location>
        <begin position="17"/>
        <end position="271"/>
    </location>
</feature>
<dbReference type="PRINTS" id="PR00069">
    <property type="entry name" value="ALDKETRDTASE"/>
</dbReference>
<feature type="region of interest" description="Disordered" evidence="4">
    <location>
        <begin position="273"/>
        <end position="296"/>
    </location>
</feature>
<dbReference type="InterPro" id="IPR020471">
    <property type="entry name" value="AKR"/>
</dbReference>
<dbReference type="EMBL" id="CP136137">
    <property type="protein sequence ID" value="WYY06154.1"/>
    <property type="molecule type" value="Genomic_DNA"/>
</dbReference>
<dbReference type="InterPro" id="IPR018170">
    <property type="entry name" value="Aldo/ket_reductase_CS"/>
</dbReference>
<gene>
    <name evidence="6" type="ORF">RVF87_13850</name>
</gene>
<keyword evidence="2" id="KW-0521">NADP</keyword>
<evidence type="ECO:0000256" key="3">
    <source>
        <dbReference type="ARBA" id="ARBA00023002"/>
    </source>
</evidence>
<dbReference type="Pfam" id="PF00248">
    <property type="entry name" value="Aldo_ket_red"/>
    <property type="match status" value="1"/>
</dbReference>
<protein>
    <submittedName>
        <fullName evidence="6">Aldo/keto reductase</fullName>
    </submittedName>
</protein>
<dbReference type="PANTHER" id="PTHR43827:SF3">
    <property type="entry name" value="NADP-DEPENDENT OXIDOREDUCTASE DOMAIN-CONTAINING PROTEIN"/>
    <property type="match status" value="1"/>
</dbReference>
<organism evidence="6 7">
    <name type="scientific">Gordonia hydrophobica</name>
    <dbReference type="NCBI Taxonomy" id="40516"/>
    <lineage>
        <taxon>Bacteria</taxon>
        <taxon>Bacillati</taxon>
        <taxon>Actinomycetota</taxon>
        <taxon>Actinomycetes</taxon>
        <taxon>Mycobacteriales</taxon>
        <taxon>Gordoniaceae</taxon>
        <taxon>Gordonia</taxon>
    </lineage>
</organism>
<dbReference type="SUPFAM" id="SSF51430">
    <property type="entry name" value="NAD(P)-linked oxidoreductase"/>
    <property type="match status" value="1"/>
</dbReference>
<sequence>MTVPMITLNDGVEIPQLGFGTMNLAAVRDDSPASHETTAQGVEAAIAAGYRHFDTAQMYANEKGLGLGIERSGVPREAFFLTSKLGNGSHRPDDVRRSFEQTLRNLNVDRLDLFLMHWPTPTLYGGDYVSTWRAMTDLVDEGLLRSAGVSNFNADHLRRIIEETGRVPSVDQVEVYPYFANRTTADACAGHGVAVEAWSPLGQATILDDPTIGEIARAHDRTPADAVLRWHLQQGRIVIPKTATPARMAQNIAVFDFELAPAELAAIDALDRGEVGRRGPDPDTFDWVPTSARPQR</sequence>
<proteinExistence type="inferred from homology"/>
<keyword evidence="7" id="KW-1185">Reference proteome</keyword>
<evidence type="ECO:0000259" key="5">
    <source>
        <dbReference type="Pfam" id="PF00248"/>
    </source>
</evidence>
<dbReference type="InterPro" id="IPR036812">
    <property type="entry name" value="NAD(P)_OxRdtase_dom_sf"/>
</dbReference>
<dbReference type="CDD" id="cd19071">
    <property type="entry name" value="AKR_AKR1-5-like"/>
    <property type="match status" value="1"/>
</dbReference>
<dbReference type="PROSITE" id="PS00798">
    <property type="entry name" value="ALDOKETO_REDUCTASE_1"/>
    <property type="match status" value="1"/>
</dbReference>
<dbReference type="PANTHER" id="PTHR43827">
    <property type="entry name" value="2,5-DIKETO-D-GLUCONIC ACID REDUCTASE"/>
    <property type="match status" value="1"/>
</dbReference>
<reference evidence="6 7" key="1">
    <citation type="journal article" date="2023" name="Virus Evol.">
        <title>Computational host range prediction-The good, the bad, and the ugly.</title>
        <authorList>
            <person name="Howell A.A."/>
            <person name="Versoza C.J."/>
            <person name="Pfeifer S.P."/>
        </authorList>
    </citation>
    <scope>NUCLEOTIDE SEQUENCE [LARGE SCALE GENOMIC DNA]</scope>
    <source>
        <strain evidence="6 7">1610/1b</strain>
    </source>
</reference>
<dbReference type="InterPro" id="IPR023210">
    <property type="entry name" value="NADP_OxRdtase_dom"/>
</dbReference>
<dbReference type="RefSeq" id="WP_066161912.1">
    <property type="nucleotide sequence ID" value="NZ_CP136137.1"/>
</dbReference>
<keyword evidence="3" id="KW-0560">Oxidoreductase</keyword>
<evidence type="ECO:0000256" key="1">
    <source>
        <dbReference type="ARBA" id="ARBA00007905"/>
    </source>
</evidence>
<dbReference type="PIRSF" id="PIRSF000097">
    <property type="entry name" value="AKR"/>
    <property type="match status" value="1"/>
</dbReference>
<comment type="similarity">
    <text evidence="1">Belongs to the aldo/keto reductase family.</text>
</comment>
<dbReference type="PROSITE" id="PS00063">
    <property type="entry name" value="ALDOKETO_REDUCTASE_3"/>
    <property type="match status" value="1"/>
</dbReference>
<name>A0ABZ2TXF8_9ACTN</name>
<dbReference type="Gene3D" id="3.20.20.100">
    <property type="entry name" value="NADP-dependent oxidoreductase domain"/>
    <property type="match status" value="1"/>
</dbReference>
<evidence type="ECO:0000256" key="4">
    <source>
        <dbReference type="SAM" id="MobiDB-lite"/>
    </source>
</evidence>
<dbReference type="Proteomes" id="UP001479933">
    <property type="component" value="Chromosome"/>
</dbReference>
<accession>A0ABZ2TXF8</accession>